<protein>
    <recommendedName>
        <fullName evidence="3">AraC family transcriptional regulator</fullName>
    </recommendedName>
</protein>
<dbReference type="EMBL" id="AEVS01000071">
    <property type="protein sequence ID" value="EGA65448.1"/>
    <property type="molecule type" value="Genomic_DNA"/>
</dbReference>
<reference evidence="1 2" key="1">
    <citation type="journal article" date="2012" name="Int. J. Syst. Evol. Microbiol.">
        <title>Vibrio caribbeanicus sp. nov., isolated from the marine sponge Scleritoderma cyanea.</title>
        <authorList>
            <person name="Hoffmann M."/>
            <person name="Monday S.R."/>
            <person name="Allard M.W."/>
            <person name="Strain E.A."/>
            <person name="Whittaker P."/>
            <person name="Naum M."/>
            <person name="McCarthy P.J."/>
            <person name="Lopez J.V."/>
            <person name="Fischer M."/>
            <person name="Brown E.W."/>
        </authorList>
    </citation>
    <scope>NUCLEOTIDE SEQUENCE [LARGE SCALE GENOMIC DNA]</scope>
    <source>
        <strain evidence="1 2">LMG 20546</strain>
    </source>
</reference>
<dbReference type="Proteomes" id="UP000004371">
    <property type="component" value="Unassembled WGS sequence"/>
</dbReference>
<accession>E8LV63</accession>
<dbReference type="eggNOG" id="ENOG502ZDKA">
    <property type="taxonomic scope" value="Bacteria"/>
</dbReference>
<dbReference type="STRING" id="945543.VIBR0546_14220"/>
<proteinExistence type="predicted"/>
<dbReference type="RefSeq" id="WP_006879730.1">
    <property type="nucleotide sequence ID" value="NZ_AEVS01000071.1"/>
</dbReference>
<evidence type="ECO:0000313" key="2">
    <source>
        <dbReference type="Proteomes" id="UP000004371"/>
    </source>
</evidence>
<organism evidence="1 2">
    <name type="scientific">Vibrio brasiliensis LMG 20546</name>
    <dbReference type="NCBI Taxonomy" id="945543"/>
    <lineage>
        <taxon>Bacteria</taxon>
        <taxon>Pseudomonadati</taxon>
        <taxon>Pseudomonadota</taxon>
        <taxon>Gammaproteobacteria</taxon>
        <taxon>Vibrionales</taxon>
        <taxon>Vibrionaceae</taxon>
        <taxon>Vibrio</taxon>
        <taxon>Vibrio oreintalis group</taxon>
    </lineage>
</organism>
<evidence type="ECO:0008006" key="3">
    <source>
        <dbReference type="Google" id="ProtNLM"/>
    </source>
</evidence>
<evidence type="ECO:0000313" key="1">
    <source>
        <dbReference type="EMBL" id="EGA65448.1"/>
    </source>
</evidence>
<sequence length="201" mass="22383">MHYAISYQTDLYDFLVSTSRKKLLKHQLICVEQGLVLVKLGKLEYTVEAGEAFWLPFDVLTSVTFTPATLVRSVQVSSRVTLSLPKQGGYVELNELSSAILNRLATLADNRDAQVDLLAVLRHELTSLKPLLKENKFTKAVNQWQAKQPSQLPNELQLVLTVREASKQMKSGKKREDVVATLFDGNESLLSGLEQAILGAN</sequence>
<keyword evidence="2" id="KW-1185">Reference proteome</keyword>
<dbReference type="AlphaFoldDB" id="E8LV63"/>
<gene>
    <name evidence="1" type="ORF">VIBR0546_14220</name>
</gene>
<comment type="caution">
    <text evidence="1">The sequence shown here is derived from an EMBL/GenBank/DDBJ whole genome shotgun (WGS) entry which is preliminary data.</text>
</comment>
<name>E8LV63_9VIBR</name>
<dbReference type="OrthoDB" id="5916374at2"/>